<sequence length="315" mass="36715">MSEFLCSFEGCQGNVEAKCLCITPALMFCAEHLGKHLASSQGNHNFEKLFYDPYRQAKIDVLLYLKSKVEDLNNLKKSVIREVLSGICMLNNNLQEYIGKINKEIAAFKDDISQTIQSLENNIITTTLEYLKLPSTEAVDYAKANLKSEFLNIKCEEIISEIYKKNGWAKLIKLEESLKKNKTIELKLLDTKESMDNLLQKTLKEYEELKQLYGEAKNQEFEQTKKIESYEIANKKSQRTYDELYKEKENLSLRFNMYIQNARPCRRCLTVYDKNQLLTKWCDCKVCMYCKSVTEHASTCEFCHKQKPNPECKLQ</sequence>
<keyword evidence="1" id="KW-0175">Coiled coil</keyword>
<name>A0AAU9KBH8_9CILI</name>
<keyword evidence="3" id="KW-1185">Reference proteome</keyword>
<evidence type="ECO:0000313" key="2">
    <source>
        <dbReference type="EMBL" id="CAG9332955.1"/>
    </source>
</evidence>
<evidence type="ECO:0008006" key="4">
    <source>
        <dbReference type="Google" id="ProtNLM"/>
    </source>
</evidence>
<feature type="coiled-coil region" evidence="1">
    <location>
        <begin position="192"/>
        <end position="254"/>
    </location>
</feature>
<organism evidence="2 3">
    <name type="scientific">Blepharisma stoltei</name>
    <dbReference type="NCBI Taxonomy" id="1481888"/>
    <lineage>
        <taxon>Eukaryota</taxon>
        <taxon>Sar</taxon>
        <taxon>Alveolata</taxon>
        <taxon>Ciliophora</taxon>
        <taxon>Postciliodesmatophora</taxon>
        <taxon>Heterotrichea</taxon>
        <taxon>Heterotrichida</taxon>
        <taxon>Blepharismidae</taxon>
        <taxon>Blepharisma</taxon>
    </lineage>
</organism>
<dbReference type="AlphaFoldDB" id="A0AAU9KBH8"/>
<evidence type="ECO:0000313" key="3">
    <source>
        <dbReference type="Proteomes" id="UP001162131"/>
    </source>
</evidence>
<gene>
    <name evidence="2" type="ORF">BSTOLATCC_MIC57776</name>
</gene>
<reference evidence="2" key="1">
    <citation type="submission" date="2021-09" db="EMBL/GenBank/DDBJ databases">
        <authorList>
            <consortium name="AG Swart"/>
            <person name="Singh M."/>
            <person name="Singh A."/>
            <person name="Seah K."/>
            <person name="Emmerich C."/>
        </authorList>
    </citation>
    <scope>NUCLEOTIDE SEQUENCE</scope>
    <source>
        <strain evidence="2">ATCC30299</strain>
    </source>
</reference>
<comment type="caution">
    <text evidence="2">The sequence shown here is derived from an EMBL/GenBank/DDBJ whole genome shotgun (WGS) entry which is preliminary data.</text>
</comment>
<evidence type="ECO:0000256" key="1">
    <source>
        <dbReference type="SAM" id="Coils"/>
    </source>
</evidence>
<dbReference type="EMBL" id="CAJZBQ010000056">
    <property type="protein sequence ID" value="CAG9332955.1"/>
    <property type="molecule type" value="Genomic_DNA"/>
</dbReference>
<dbReference type="Proteomes" id="UP001162131">
    <property type="component" value="Unassembled WGS sequence"/>
</dbReference>
<accession>A0AAU9KBH8</accession>
<proteinExistence type="predicted"/>
<protein>
    <recommendedName>
        <fullName evidence="4">RING-type domain-containing protein</fullName>
    </recommendedName>
</protein>